<dbReference type="InterPro" id="IPR004323">
    <property type="entry name" value="Ion_tolerance_CutA"/>
</dbReference>
<dbReference type="InterPro" id="IPR015867">
    <property type="entry name" value="N-reg_PII/ATP_PRibTrfase_C"/>
</dbReference>
<feature type="compositionally biased region" description="Basic and acidic residues" evidence="2">
    <location>
        <begin position="9"/>
        <end position="20"/>
    </location>
</feature>
<dbReference type="Proteomes" id="UP000589036">
    <property type="component" value="Unassembled WGS sequence"/>
</dbReference>
<keyword evidence="4" id="KW-1185">Reference proteome</keyword>
<organism evidence="3 4">
    <name type="scientific">Spinactinospora alkalitolerans</name>
    <dbReference type="NCBI Taxonomy" id="687207"/>
    <lineage>
        <taxon>Bacteria</taxon>
        <taxon>Bacillati</taxon>
        <taxon>Actinomycetota</taxon>
        <taxon>Actinomycetes</taxon>
        <taxon>Streptosporangiales</taxon>
        <taxon>Nocardiopsidaceae</taxon>
        <taxon>Spinactinospora</taxon>
    </lineage>
</organism>
<protein>
    <submittedName>
        <fullName evidence="3">Periplasmic divalent cation tolerance protein</fullName>
    </submittedName>
</protein>
<dbReference type="Pfam" id="PF03091">
    <property type="entry name" value="CutA1"/>
    <property type="match status" value="1"/>
</dbReference>
<dbReference type="GO" id="GO:0010038">
    <property type="term" value="P:response to metal ion"/>
    <property type="evidence" value="ECO:0007669"/>
    <property type="project" value="InterPro"/>
</dbReference>
<reference evidence="3 4" key="1">
    <citation type="submission" date="2020-07" db="EMBL/GenBank/DDBJ databases">
        <title>Sequencing the genomes of 1000 actinobacteria strains.</title>
        <authorList>
            <person name="Klenk H.-P."/>
        </authorList>
    </citation>
    <scope>NUCLEOTIDE SEQUENCE [LARGE SCALE GENOMIC DNA]</scope>
    <source>
        <strain evidence="3 4">CXB654</strain>
    </source>
</reference>
<sequence length="114" mass="12499">MADPGDVAEQVRVETTTDGRADAERLARSVTEARLVACAQVSGPITSFYRWEDEVRADEEWLVVMKTAGDRLGALTAHLVEEHSYDVPEIIAVPIEGGSPEYLDWLVGETRPSA</sequence>
<dbReference type="PANTHER" id="PTHR23419:SF8">
    <property type="entry name" value="FI09726P"/>
    <property type="match status" value="1"/>
</dbReference>
<evidence type="ECO:0000313" key="4">
    <source>
        <dbReference type="Proteomes" id="UP000589036"/>
    </source>
</evidence>
<comment type="similarity">
    <text evidence="1">Belongs to the CutA family.</text>
</comment>
<evidence type="ECO:0000313" key="3">
    <source>
        <dbReference type="EMBL" id="NYE50329.1"/>
    </source>
</evidence>
<name>A0A852U2A5_9ACTN</name>
<dbReference type="EMBL" id="JACCCC010000001">
    <property type="protein sequence ID" value="NYE50329.1"/>
    <property type="molecule type" value="Genomic_DNA"/>
</dbReference>
<dbReference type="InterPro" id="IPR011322">
    <property type="entry name" value="N-reg_PII-like_a/b"/>
</dbReference>
<evidence type="ECO:0000256" key="1">
    <source>
        <dbReference type="ARBA" id="ARBA00010169"/>
    </source>
</evidence>
<proteinExistence type="inferred from homology"/>
<evidence type="ECO:0000256" key="2">
    <source>
        <dbReference type="SAM" id="MobiDB-lite"/>
    </source>
</evidence>
<dbReference type="PANTHER" id="PTHR23419">
    <property type="entry name" value="DIVALENT CATION TOLERANCE CUTA-RELATED"/>
    <property type="match status" value="1"/>
</dbReference>
<dbReference type="GO" id="GO:0005507">
    <property type="term" value="F:copper ion binding"/>
    <property type="evidence" value="ECO:0007669"/>
    <property type="project" value="TreeGrafter"/>
</dbReference>
<accession>A0A852U2A5</accession>
<dbReference type="Gene3D" id="3.30.70.120">
    <property type="match status" value="1"/>
</dbReference>
<comment type="caution">
    <text evidence="3">The sequence shown here is derived from an EMBL/GenBank/DDBJ whole genome shotgun (WGS) entry which is preliminary data.</text>
</comment>
<dbReference type="AlphaFoldDB" id="A0A852U2A5"/>
<dbReference type="SUPFAM" id="SSF54913">
    <property type="entry name" value="GlnB-like"/>
    <property type="match status" value="1"/>
</dbReference>
<feature type="region of interest" description="Disordered" evidence="2">
    <location>
        <begin position="1"/>
        <end position="20"/>
    </location>
</feature>
<gene>
    <name evidence="3" type="ORF">HDA32_005449</name>
</gene>
<dbReference type="RefSeq" id="WP_179645829.1">
    <property type="nucleotide sequence ID" value="NZ_BAAAYY010000014.1"/>
</dbReference>